<dbReference type="EMBL" id="AFNU02000006">
    <property type="protein sequence ID" value="ERJ11988.1"/>
    <property type="molecule type" value="Genomic_DNA"/>
</dbReference>
<dbReference type="GO" id="GO:0016491">
    <property type="term" value="F:oxidoreductase activity"/>
    <property type="evidence" value="ECO:0007669"/>
    <property type="project" value="UniProtKB-KW"/>
</dbReference>
<dbReference type="Proteomes" id="UP000005707">
    <property type="component" value="Unassembled WGS sequence"/>
</dbReference>
<evidence type="ECO:0000313" key="3">
    <source>
        <dbReference type="Proteomes" id="UP000005707"/>
    </source>
</evidence>
<comment type="caution">
    <text evidence="2">The sequence shown here is derived from an EMBL/GenBank/DDBJ whole genome shotgun (WGS) entry which is preliminary data.</text>
</comment>
<dbReference type="RefSeq" id="WP_008827405.1">
    <property type="nucleotide sequence ID" value="NZ_AFNU02000006.1"/>
</dbReference>
<dbReference type="InParanoid" id="U2EA45"/>
<sequence length="131" mass="14723">MMAKKIMLLIVTLFTLFLTLSIGGLTYLHYGQKEVNKTIVNDVDLTTIEDGVYIGEFEGHRWSNKVKVDIDDHKIVDIITMGDQLFNDEQVKNELFEQVIEEQSVDVDVVSGATISSKAYLKAIENALKNG</sequence>
<proteinExistence type="predicted"/>
<dbReference type="GO" id="GO:0016020">
    <property type="term" value="C:membrane"/>
    <property type="evidence" value="ECO:0007669"/>
    <property type="project" value="InterPro"/>
</dbReference>
<reference evidence="2 3" key="1">
    <citation type="journal article" date="2011" name="J. Bacteriol.">
        <title>Genome sequence of Haloplasma contractile, an unusual contractile bacterium from a deep-sea anoxic brine lake.</title>
        <authorList>
            <person name="Antunes A."/>
            <person name="Alam I."/>
            <person name="El Dorry H."/>
            <person name="Siam R."/>
            <person name="Robertson A."/>
            <person name="Bajic V.B."/>
            <person name="Stingl U."/>
        </authorList>
    </citation>
    <scope>NUCLEOTIDE SEQUENCE [LARGE SCALE GENOMIC DNA]</scope>
    <source>
        <strain evidence="2 3">SSD-17B</strain>
    </source>
</reference>
<keyword evidence="3" id="KW-1185">Reference proteome</keyword>
<dbReference type="Pfam" id="PF04205">
    <property type="entry name" value="FMN_bind"/>
    <property type="match status" value="1"/>
</dbReference>
<accession>U2EA45</accession>
<dbReference type="GO" id="GO:0010181">
    <property type="term" value="F:FMN binding"/>
    <property type="evidence" value="ECO:0007669"/>
    <property type="project" value="InterPro"/>
</dbReference>
<dbReference type="STRING" id="1033810.HLPCO_001902"/>
<keyword evidence="2" id="KW-0560">Oxidoreductase</keyword>
<evidence type="ECO:0000313" key="2">
    <source>
        <dbReference type="EMBL" id="ERJ11988.1"/>
    </source>
</evidence>
<protein>
    <submittedName>
        <fullName evidence="2">Fumarate reductase flavoprotein subunit</fullName>
        <ecNumber evidence="2">1.3.99.1</ecNumber>
    </submittedName>
</protein>
<dbReference type="eggNOG" id="COG3976">
    <property type="taxonomic scope" value="Bacteria"/>
</dbReference>
<dbReference type="AlphaFoldDB" id="U2EA45"/>
<organism evidence="2 3">
    <name type="scientific">Haloplasma contractile SSD-17B</name>
    <dbReference type="NCBI Taxonomy" id="1033810"/>
    <lineage>
        <taxon>Bacteria</taxon>
        <taxon>Bacillati</taxon>
        <taxon>Mycoplasmatota</taxon>
        <taxon>Mollicutes</taxon>
        <taxon>Haloplasmatales</taxon>
        <taxon>Haloplasmataceae</taxon>
        <taxon>Haloplasma</taxon>
    </lineage>
</organism>
<dbReference type="Gene3D" id="3.90.1010.20">
    <property type="match status" value="1"/>
</dbReference>
<dbReference type="SMART" id="SM00900">
    <property type="entry name" value="FMN_bind"/>
    <property type="match status" value="1"/>
</dbReference>
<reference evidence="2 3" key="2">
    <citation type="journal article" date="2013" name="PLoS ONE">
        <title>INDIGO - INtegrated Data Warehouse of MIcrobial GenOmes with Examples from the Red Sea Extremophiles.</title>
        <authorList>
            <person name="Alam I."/>
            <person name="Antunes A."/>
            <person name="Kamau A.A."/>
            <person name="Ba Alawi W."/>
            <person name="Kalkatawi M."/>
            <person name="Stingl U."/>
            <person name="Bajic V.B."/>
        </authorList>
    </citation>
    <scope>NUCLEOTIDE SEQUENCE [LARGE SCALE GENOMIC DNA]</scope>
    <source>
        <strain evidence="2 3">SSD-17B</strain>
    </source>
</reference>
<name>U2EA45_9MOLU</name>
<dbReference type="OrthoDB" id="307864at2"/>
<dbReference type="InterPro" id="IPR007329">
    <property type="entry name" value="FMN-bd"/>
</dbReference>
<gene>
    <name evidence="2" type="ORF">HLPCO_001902</name>
</gene>
<feature type="domain" description="FMN-binding" evidence="1">
    <location>
        <begin position="61"/>
        <end position="131"/>
    </location>
</feature>
<evidence type="ECO:0000259" key="1">
    <source>
        <dbReference type="SMART" id="SM00900"/>
    </source>
</evidence>
<dbReference type="EC" id="1.3.99.1" evidence="2"/>